<dbReference type="AlphaFoldDB" id="A0AAJ0C5R5"/>
<dbReference type="RefSeq" id="XP_060284384.1">
    <property type="nucleotide sequence ID" value="XM_060431424.1"/>
</dbReference>
<comment type="caution">
    <text evidence="2">The sequence shown here is derived from an EMBL/GenBank/DDBJ whole genome shotgun (WGS) entry which is preliminary data.</text>
</comment>
<name>A0AAJ0C5R5_9PEZI</name>
<dbReference type="InterPro" id="IPR052897">
    <property type="entry name" value="Sec-Metab_Biosynth_Hydrolase"/>
</dbReference>
<dbReference type="EMBL" id="MU839006">
    <property type="protein sequence ID" value="KAK1768171.1"/>
    <property type="molecule type" value="Genomic_DNA"/>
</dbReference>
<organism evidence="2 3">
    <name type="scientific">Phialemonium atrogriseum</name>
    <dbReference type="NCBI Taxonomy" id="1093897"/>
    <lineage>
        <taxon>Eukaryota</taxon>
        <taxon>Fungi</taxon>
        <taxon>Dikarya</taxon>
        <taxon>Ascomycota</taxon>
        <taxon>Pezizomycotina</taxon>
        <taxon>Sordariomycetes</taxon>
        <taxon>Sordariomycetidae</taxon>
        <taxon>Cephalothecales</taxon>
        <taxon>Cephalothecaceae</taxon>
        <taxon>Phialemonium</taxon>
    </lineage>
</organism>
<sequence length="233" mass="25997">MASKKPIIMFVHGAWHTLEHYRVFLAILQSKGYTVIAPDLPSRTVETVVDPTKADIELIASIARNSPTKGKGFGLGIEARRSQGLNGGVRRIVIVAGFILEKGVCIETSAPIDSLDWCYYEGSLKVIDRKLDAGPFFYPDISHQDQQSALRRLVKHPKACSFYSPENKAYTEIDTTFVYCGKVMAFPQAAQRDMIMSLKDRRVKVDEESLPSGHFPSLSMPDRLAEIVLKYCA</sequence>
<dbReference type="Proteomes" id="UP001244011">
    <property type="component" value="Unassembled WGS sequence"/>
</dbReference>
<dbReference type="SUPFAM" id="SSF53474">
    <property type="entry name" value="alpha/beta-Hydrolases"/>
    <property type="match status" value="1"/>
</dbReference>
<keyword evidence="3" id="KW-1185">Reference proteome</keyword>
<evidence type="ECO:0000313" key="3">
    <source>
        <dbReference type="Proteomes" id="UP001244011"/>
    </source>
</evidence>
<evidence type="ECO:0000259" key="1">
    <source>
        <dbReference type="Pfam" id="PF12697"/>
    </source>
</evidence>
<reference evidence="2" key="1">
    <citation type="submission" date="2023-06" db="EMBL/GenBank/DDBJ databases">
        <title>Genome-scale phylogeny and comparative genomics of the fungal order Sordariales.</title>
        <authorList>
            <consortium name="Lawrence Berkeley National Laboratory"/>
            <person name="Hensen N."/>
            <person name="Bonometti L."/>
            <person name="Westerberg I."/>
            <person name="Brannstrom I.O."/>
            <person name="Guillou S."/>
            <person name="Cros-Aarteil S."/>
            <person name="Calhoun S."/>
            <person name="Haridas S."/>
            <person name="Kuo A."/>
            <person name="Mondo S."/>
            <person name="Pangilinan J."/>
            <person name="Riley R."/>
            <person name="Labutti K."/>
            <person name="Andreopoulos B."/>
            <person name="Lipzen A."/>
            <person name="Chen C."/>
            <person name="Yanf M."/>
            <person name="Daum C."/>
            <person name="Ng V."/>
            <person name="Clum A."/>
            <person name="Steindorff A."/>
            <person name="Ohm R."/>
            <person name="Martin F."/>
            <person name="Silar P."/>
            <person name="Natvig D."/>
            <person name="Lalanne C."/>
            <person name="Gautier V."/>
            <person name="Ament-Velasquez S.L."/>
            <person name="Kruys A."/>
            <person name="Hutchinson M.I."/>
            <person name="Powell A.J."/>
            <person name="Barry K."/>
            <person name="Miller A.N."/>
            <person name="Grigoriev I.V."/>
            <person name="Debuchy R."/>
            <person name="Gladieux P."/>
            <person name="Thoren M.H."/>
            <person name="Johannesson H."/>
        </authorList>
    </citation>
    <scope>NUCLEOTIDE SEQUENCE</scope>
    <source>
        <strain evidence="2">8032-3</strain>
    </source>
</reference>
<evidence type="ECO:0000313" key="2">
    <source>
        <dbReference type="EMBL" id="KAK1768171.1"/>
    </source>
</evidence>
<dbReference type="PANTHER" id="PTHR37017:SF13">
    <property type="entry name" value="AB HYDROLASE-1 DOMAIN-CONTAINING PROTEIN"/>
    <property type="match status" value="1"/>
</dbReference>
<dbReference type="GeneID" id="85314611"/>
<feature type="domain" description="AB hydrolase-1" evidence="1">
    <location>
        <begin position="9"/>
        <end position="226"/>
    </location>
</feature>
<dbReference type="PANTHER" id="PTHR37017">
    <property type="entry name" value="AB HYDROLASE-1 DOMAIN-CONTAINING PROTEIN-RELATED"/>
    <property type="match status" value="1"/>
</dbReference>
<dbReference type="InterPro" id="IPR000073">
    <property type="entry name" value="AB_hydrolase_1"/>
</dbReference>
<protein>
    <recommendedName>
        <fullName evidence="1">AB hydrolase-1 domain-containing protein</fullName>
    </recommendedName>
</protein>
<dbReference type="Pfam" id="PF12697">
    <property type="entry name" value="Abhydrolase_6"/>
    <property type="match status" value="1"/>
</dbReference>
<accession>A0AAJ0C5R5</accession>
<dbReference type="Gene3D" id="3.40.50.1820">
    <property type="entry name" value="alpha/beta hydrolase"/>
    <property type="match status" value="2"/>
</dbReference>
<dbReference type="InterPro" id="IPR029058">
    <property type="entry name" value="AB_hydrolase_fold"/>
</dbReference>
<gene>
    <name evidence="2" type="ORF">QBC33DRAFT_585125</name>
</gene>
<proteinExistence type="predicted"/>